<dbReference type="AlphaFoldDB" id="A0A3Q7Q5Q2"/>
<dbReference type="RefSeq" id="XP_025741790.1">
    <property type="nucleotide sequence ID" value="XM_025886005.1"/>
</dbReference>
<accession>A0A3Q7Q5Q2</accession>
<reference evidence="2 6" key="2">
    <citation type="submission" date="2025-04" db="UniProtKB">
        <authorList>
            <consortium name="RefSeq"/>
        </authorList>
    </citation>
    <scope>IDENTIFICATION</scope>
    <source>
        <tissue evidence="2 6">Blood</tissue>
    </source>
</reference>
<dbReference type="RefSeq" id="XP_025741787.1">
    <property type="nucleotide sequence ID" value="XM_025886002.1"/>
</dbReference>
<keyword evidence="1" id="KW-1185">Reference proteome</keyword>
<sequence>MGNFHSEILTAVFQGYCWSPLDCVGLGLPALCRAVLGNLEETRRKEAWFLTSRHLQAPLGDRAHSEMIISRQKWLVAPLPATRKQEALWRPGLALNSTDLVIPSAAGVKWMSLTCRTPDSRRLEDRLRVPSSRLEGIKEASETPLMPFQPHLYPIIASRAGAQPGILGVICGHGNAKEDEVSIITAHWCAEHSSPWIIGKNMHFAVSSKCTDLGSGGLLSPYQLQDHASRWATLSQLPL</sequence>
<name>A0A3Q7Q5Q2_CALUR</name>
<evidence type="ECO:0000313" key="3">
    <source>
        <dbReference type="RefSeq" id="XP_025741787.1"/>
    </source>
</evidence>
<proteinExistence type="predicted"/>
<evidence type="ECO:0000313" key="1">
    <source>
        <dbReference type="Proteomes" id="UP000286641"/>
    </source>
</evidence>
<dbReference type="RefSeq" id="XP_025741788.1">
    <property type="nucleotide sequence ID" value="XM_025886003.1"/>
</dbReference>
<evidence type="ECO:0000313" key="5">
    <source>
        <dbReference type="RefSeq" id="XP_025741789.1"/>
    </source>
</evidence>
<dbReference type="RefSeq" id="XP_025741786.1">
    <property type="nucleotide sequence ID" value="XM_025886001.1"/>
</dbReference>
<evidence type="ECO:0000313" key="2">
    <source>
        <dbReference type="RefSeq" id="XP_025741786.1"/>
    </source>
</evidence>
<gene>
    <name evidence="2 3 4 5 6" type="primary">LOC112834586</name>
</gene>
<dbReference type="Proteomes" id="UP000286641">
    <property type="component" value="Unplaced"/>
</dbReference>
<dbReference type="RefSeq" id="XP_025741789.1">
    <property type="nucleotide sequence ID" value="XM_025886004.1"/>
</dbReference>
<protein>
    <submittedName>
        <fullName evidence="2 3">Uncharacterized protein LOC112834586 isoform X1</fullName>
    </submittedName>
</protein>
<evidence type="ECO:0000313" key="6">
    <source>
        <dbReference type="RefSeq" id="XP_025741790.1"/>
    </source>
</evidence>
<organism evidence="1 6">
    <name type="scientific">Callorhinus ursinus</name>
    <name type="common">Northern fur seal</name>
    <dbReference type="NCBI Taxonomy" id="34884"/>
    <lineage>
        <taxon>Eukaryota</taxon>
        <taxon>Metazoa</taxon>
        <taxon>Chordata</taxon>
        <taxon>Craniata</taxon>
        <taxon>Vertebrata</taxon>
        <taxon>Euteleostomi</taxon>
        <taxon>Mammalia</taxon>
        <taxon>Eutheria</taxon>
        <taxon>Laurasiatheria</taxon>
        <taxon>Carnivora</taxon>
        <taxon>Caniformia</taxon>
        <taxon>Pinnipedia</taxon>
        <taxon>Otariidae</taxon>
        <taxon>Callorhinus</taxon>
    </lineage>
</organism>
<reference key="1">
    <citation type="submission" date="2019-01" db="UniProtKB">
        <authorList>
            <consortium name="RefSeq"/>
        </authorList>
    </citation>
    <scope>IDENTIFICATION</scope>
    <source>
        <tissue evidence="3 4">Blood</tissue>
    </source>
</reference>
<evidence type="ECO:0000313" key="4">
    <source>
        <dbReference type="RefSeq" id="XP_025741788.1"/>
    </source>
</evidence>